<keyword evidence="1" id="KW-1133">Transmembrane helix</keyword>
<reference evidence="3" key="1">
    <citation type="journal article" date="2019" name="Int. J. Syst. Evol. Microbiol.">
        <title>The Global Catalogue of Microorganisms (GCM) 10K type strain sequencing project: providing services to taxonomists for standard genome sequencing and annotation.</title>
        <authorList>
            <consortium name="The Broad Institute Genomics Platform"/>
            <consortium name="The Broad Institute Genome Sequencing Center for Infectious Disease"/>
            <person name="Wu L."/>
            <person name="Ma J."/>
        </authorList>
    </citation>
    <scope>NUCLEOTIDE SEQUENCE [LARGE SCALE GENOMIC DNA]</scope>
    <source>
        <strain evidence="3">JCM 30071</strain>
    </source>
</reference>
<feature type="transmembrane region" description="Helical" evidence="1">
    <location>
        <begin position="21"/>
        <end position="38"/>
    </location>
</feature>
<keyword evidence="1" id="KW-0812">Transmembrane</keyword>
<organism evidence="2 3">
    <name type="scientific">Virgibacillus kapii</name>
    <dbReference type="NCBI Taxonomy" id="1638645"/>
    <lineage>
        <taxon>Bacteria</taxon>
        <taxon>Bacillati</taxon>
        <taxon>Bacillota</taxon>
        <taxon>Bacilli</taxon>
        <taxon>Bacillales</taxon>
        <taxon>Bacillaceae</taxon>
        <taxon>Virgibacillus</taxon>
    </lineage>
</organism>
<keyword evidence="1" id="KW-0472">Membrane</keyword>
<evidence type="ECO:0000313" key="2">
    <source>
        <dbReference type="EMBL" id="GGJ77702.1"/>
    </source>
</evidence>
<dbReference type="EMBL" id="BMPN01000018">
    <property type="protein sequence ID" value="GGJ77702.1"/>
    <property type="molecule type" value="Genomic_DNA"/>
</dbReference>
<gene>
    <name evidence="2" type="ORF">GCM10007111_44100</name>
</gene>
<comment type="caution">
    <text evidence="2">The sequence shown here is derived from an EMBL/GenBank/DDBJ whole genome shotgun (WGS) entry which is preliminary data.</text>
</comment>
<accession>A0ABQ2DXS1</accession>
<dbReference type="Proteomes" id="UP000634435">
    <property type="component" value="Unassembled WGS sequence"/>
</dbReference>
<protein>
    <recommendedName>
        <fullName evidence="4">GOLD domain-containing protein</fullName>
    </recommendedName>
</protein>
<evidence type="ECO:0008006" key="4">
    <source>
        <dbReference type="Google" id="ProtNLM"/>
    </source>
</evidence>
<dbReference type="RefSeq" id="WP_188944499.1">
    <property type="nucleotide sequence ID" value="NZ_BMPN01000018.1"/>
</dbReference>
<keyword evidence="3" id="KW-1185">Reference proteome</keyword>
<proteinExistence type="predicted"/>
<name>A0ABQ2DXS1_9BACI</name>
<sequence>MLQISLLSKSREQKGGNKKNILISFLTILMIFSIMAVPSNKVEAAETTACTNVDISIYYMNDSTKQITFRVTGTPGNEVQFAIHDALADPYDYVTYFDMPSSGVKYISRDFSNYEGLYRAYVYQYSPCSRAFNILFW</sequence>
<evidence type="ECO:0000313" key="3">
    <source>
        <dbReference type="Proteomes" id="UP000634435"/>
    </source>
</evidence>
<evidence type="ECO:0000256" key="1">
    <source>
        <dbReference type="SAM" id="Phobius"/>
    </source>
</evidence>